<dbReference type="AlphaFoldDB" id="A0A427B633"/>
<organism evidence="2 3">
    <name type="scientific">Ensete ventricosum</name>
    <name type="common">Abyssinian banana</name>
    <name type="synonym">Musa ensete</name>
    <dbReference type="NCBI Taxonomy" id="4639"/>
    <lineage>
        <taxon>Eukaryota</taxon>
        <taxon>Viridiplantae</taxon>
        <taxon>Streptophyta</taxon>
        <taxon>Embryophyta</taxon>
        <taxon>Tracheophyta</taxon>
        <taxon>Spermatophyta</taxon>
        <taxon>Magnoliopsida</taxon>
        <taxon>Liliopsida</taxon>
        <taxon>Zingiberales</taxon>
        <taxon>Musaceae</taxon>
        <taxon>Ensete</taxon>
    </lineage>
</organism>
<name>A0A427B633_ENSVE</name>
<reference evidence="2 3" key="1">
    <citation type="journal article" date="2014" name="Agronomy (Basel)">
        <title>A Draft Genome Sequence for Ensete ventricosum, the Drought-Tolerant Tree Against Hunger.</title>
        <authorList>
            <person name="Harrison J."/>
            <person name="Moore K.A."/>
            <person name="Paszkiewicz K."/>
            <person name="Jones T."/>
            <person name="Grant M."/>
            <person name="Ambacheew D."/>
            <person name="Muzemil S."/>
            <person name="Studholme D.J."/>
        </authorList>
    </citation>
    <scope>NUCLEOTIDE SEQUENCE [LARGE SCALE GENOMIC DNA]</scope>
</reference>
<dbReference type="Proteomes" id="UP000287651">
    <property type="component" value="Unassembled WGS sequence"/>
</dbReference>
<evidence type="ECO:0000256" key="1">
    <source>
        <dbReference type="SAM" id="MobiDB-lite"/>
    </source>
</evidence>
<gene>
    <name evidence="2" type="ORF">B296_00011433</name>
</gene>
<accession>A0A427B633</accession>
<feature type="compositionally biased region" description="Basic and acidic residues" evidence="1">
    <location>
        <begin position="48"/>
        <end position="58"/>
    </location>
</feature>
<dbReference type="EMBL" id="AMZH03000407">
    <property type="protein sequence ID" value="RRT83928.1"/>
    <property type="molecule type" value="Genomic_DNA"/>
</dbReference>
<evidence type="ECO:0000313" key="3">
    <source>
        <dbReference type="Proteomes" id="UP000287651"/>
    </source>
</evidence>
<evidence type="ECO:0000313" key="2">
    <source>
        <dbReference type="EMBL" id="RRT83928.1"/>
    </source>
</evidence>
<feature type="region of interest" description="Disordered" evidence="1">
    <location>
        <begin position="15"/>
        <end position="94"/>
    </location>
</feature>
<sequence>MHANCIQRWLATARPPTGATSHGLATCKGRPARKGLPPVESLAANRGSDVDRRGDRPLVGRLPVAKGSHRLHRGSDGDDAEEVRRGLGHPFEKG</sequence>
<comment type="caution">
    <text evidence="2">The sequence shown here is derived from an EMBL/GenBank/DDBJ whole genome shotgun (WGS) entry which is preliminary data.</text>
</comment>
<proteinExistence type="predicted"/>
<feature type="compositionally biased region" description="Basic and acidic residues" evidence="1">
    <location>
        <begin position="82"/>
        <end position="94"/>
    </location>
</feature>
<protein>
    <submittedName>
        <fullName evidence="2">Uncharacterized protein</fullName>
    </submittedName>
</protein>